<reference evidence="3 4" key="1">
    <citation type="submission" date="2018-07" db="EMBL/GenBank/DDBJ databases">
        <title>Genome sequencing of Runella.</title>
        <authorList>
            <person name="Baek M.-G."/>
            <person name="Yi H."/>
        </authorList>
    </citation>
    <scope>NUCLEOTIDE SEQUENCE [LARGE SCALE GENOMIC DNA]</scope>
    <source>
        <strain evidence="3 4">HYN0085</strain>
    </source>
</reference>
<feature type="transmembrane region" description="Helical" evidence="1">
    <location>
        <begin position="259"/>
        <end position="279"/>
    </location>
</feature>
<keyword evidence="1" id="KW-0812">Transmembrane</keyword>
<dbReference type="InterPro" id="IPR050623">
    <property type="entry name" value="Glucan_succinyl_AcylTrfase"/>
</dbReference>
<dbReference type="PANTHER" id="PTHR36927">
    <property type="entry name" value="BLR4337 PROTEIN"/>
    <property type="match status" value="1"/>
</dbReference>
<feature type="transmembrane region" description="Helical" evidence="1">
    <location>
        <begin position="154"/>
        <end position="174"/>
    </location>
</feature>
<dbReference type="RefSeq" id="WP_114065284.1">
    <property type="nucleotide sequence ID" value="NZ_CP030850.1"/>
</dbReference>
<dbReference type="Pfam" id="PF01757">
    <property type="entry name" value="Acyl_transf_3"/>
    <property type="match status" value="1"/>
</dbReference>
<name>A0A344TCX6_9BACT</name>
<keyword evidence="3" id="KW-0012">Acyltransferase</keyword>
<gene>
    <name evidence="3" type="ORF">DR864_01505</name>
</gene>
<protein>
    <submittedName>
        <fullName evidence="3">Acyltransferase</fullName>
    </submittedName>
</protein>
<keyword evidence="1" id="KW-1133">Transmembrane helix</keyword>
<feature type="transmembrane region" description="Helical" evidence="1">
    <location>
        <begin position="355"/>
        <end position="377"/>
    </location>
</feature>
<dbReference type="Proteomes" id="UP000251993">
    <property type="component" value="Chromosome"/>
</dbReference>
<dbReference type="InterPro" id="IPR002656">
    <property type="entry name" value="Acyl_transf_3_dom"/>
</dbReference>
<feature type="transmembrane region" description="Helical" evidence="1">
    <location>
        <begin position="331"/>
        <end position="349"/>
    </location>
</feature>
<keyword evidence="1" id="KW-0472">Membrane</keyword>
<keyword evidence="3" id="KW-0808">Transferase</keyword>
<proteinExistence type="predicted"/>
<feature type="domain" description="Acyltransferase 3" evidence="2">
    <location>
        <begin position="20"/>
        <end position="375"/>
    </location>
</feature>
<dbReference type="EMBL" id="CP030850">
    <property type="protein sequence ID" value="AXE16497.1"/>
    <property type="molecule type" value="Genomic_DNA"/>
</dbReference>
<dbReference type="PANTHER" id="PTHR36927:SF3">
    <property type="entry name" value="GLUCANS BIOSYNTHESIS PROTEIN C"/>
    <property type="match status" value="1"/>
</dbReference>
<evidence type="ECO:0000259" key="2">
    <source>
        <dbReference type="Pfam" id="PF01757"/>
    </source>
</evidence>
<feature type="transmembrane region" description="Helical" evidence="1">
    <location>
        <begin position="226"/>
        <end position="247"/>
    </location>
</feature>
<sequence length="391" mass="46510">MNNAQTATSLSSSIVATRRYDLDWLRVICIVILLYYHVGMIYVPWDWHIKSTEKSEVMQWIMIWLHYWRMPLLFFISGAGTYFALKKRTYGGYARERITRLFVPLVFGMFVIVPPQIYYERLFNGVQFNGYGDFYRTVFDFIPYPKGSFSWHHLWFVAYLFLFSLVSIPVFRWLKAGSGLRFMDWTERLVARKGGALWYALLICISQVILQHFYPDETHALIDDWAYFAFNLLLFWGGYILVSRPVFWQMMLNQRRIYAWATFITTVIMYSLYIAIRFYHPEWDDVWWCDLLWDINSFCLTWFSVLASIAYGHKYLNRPHPILSKLNEGVYPFYILHQTVIVAVGYYLLKLNLGVWGGFWVISTVSLALSVGLYWLIIKRVKILRLVFGLK</sequence>
<keyword evidence="4" id="KW-1185">Reference proteome</keyword>
<feature type="transmembrane region" description="Helical" evidence="1">
    <location>
        <begin position="291"/>
        <end position="311"/>
    </location>
</feature>
<dbReference type="AlphaFoldDB" id="A0A344TCX6"/>
<organism evidence="3 4">
    <name type="scientific">Runella rosea</name>
    <dbReference type="NCBI Taxonomy" id="2259595"/>
    <lineage>
        <taxon>Bacteria</taxon>
        <taxon>Pseudomonadati</taxon>
        <taxon>Bacteroidota</taxon>
        <taxon>Cytophagia</taxon>
        <taxon>Cytophagales</taxon>
        <taxon>Spirosomataceae</taxon>
        <taxon>Runella</taxon>
    </lineage>
</organism>
<feature type="transmembrane region" description="Helical" evidence="1">
    <location>
        <begin position="97"/>
        <end position="119"/>
    </location>
</feature>
<feature type="transmembrane region" description="Helical" evidence="1">
    <location>
        <begin position="195"/>
        <end position="214"/>
    </location>
</feature>
<dbReference type="OrthoDB" id="9809782at2"/>
<accession>A0A344TCX6</accession>
<evidence type="ECO:0000256" key="1">
    <source>
        <dbReference type="SAM" id="Phobius"/>
    </source>
</evidence>
<dbReference type="KEGG" id="run:DR864_01505"/>
<evidence type="ECO:0000313" key="4">
    <source>
        <dbReference type="Proteomes" id="UP000251993"/>
    </source>
</evidence>
<dbReference type="GO" id="GO:0016747">
    <property type="term" value="F:acyltransferase activity, transferring groups other than amino-acyl groups"/>
    <property type="evidence" value="ECO:0007669"/>
    <property type="project" value="InterPro"/>
</dbReference>
<evidence type="ECO:0000313" key="3">
    <source>
        <dbReference type="EMBL" id="AXE16497.1"/>
    </source>
</evidence>
<feature type="transmembrane region" description="Helical" evidence="1">
    <location>
        <begin position="65"/>
        <end position="85"/>
    </location>
</feature>
<feature type="transmembrane region" description="Helical" evidence="1">
    <location>
        <begin position="24"/>
        <end position="45"/>
    </location>
</feature>